<feature type="domain" description="Thioesterase" evidence="3">
    <location>
        <begin position="27"/>
        <end position="104"/>
    </location>
</feature>
<dbReference type="AlphaFoldDB" id="A0A0W8E418"/>
<comment type="similarity">
    <text evidence="1">Belongs to the thioesterase PaaI family.</text>
</comment>
<accession>A0A0W8E418</accession>
<dbReference type="Gene3D" id="3.10.129.10">
    <property type="entry name" value="Hotdog Thioesterase"/>
    <property type="match status" value="1"/>
</dbReference>
<dbReference type="PANTHER" id="PTHR21660">
    <property type="entry name" value="THIOESTERASE SUPERFAMILY MEMBER-RELATED"/>
    <property type="match status" value="1"/>
</dbReference>
<evidence type="ECO:0000259" key="3">
    <source>
        <dbReference type="Pfam" id="PF03061"/>
    </source>
</evidence>
<dbReference type="InterPro" id="IPR003736">
    <property type="entry name" value="PAAI_dom"/>
</dbReference>
<dbReference type="InterPro" id="IPR039298">
    <property type="entry name" value="ACOT13"/>
</dbReference>
<reference evidence="4" key="1">
    <citation type="journal article" date="2015" name="Proc. Natl. Acad. Sci. U.S.A.">
        <title>Networks of energetic and metabolic interactions define dynamics in microbial communities.</title>
        <authorList>
            <person name="Embree M."/>
            <person name="Liu J.K."/>
            <person name="Al-Bassam M.M."/>
            <person name="Zengler K."/>
        </authorList>
    </citation>
    <scope>NUCLEOTIDE SEQUENCE</scope>
</reference>
<dbReference type="Pfam" id="PF03061">
    <property type="entry name" value="4HBT"/>
    <property type="match status" value="1"/>
</dbReference>
<dbReference type="InterPro" id="IPR006683">
    <property type="entry name" value="Thioestr_dom"/>
</dbReference>
<dbReference type="GO" id="GO:0047617">
    <property type="term" value="F:fatty acyl-CoA hydrolase activity"/>
    <property type="evidence" value="ECO:0007669"/>
    <property type="project" value="InterPro"/>
</dbReference>
<dbReference type="NCBIfam" id="TIGR00369">
    <property type="entry name" value="unchar_dom_1"/>
    <property type="match status" value="1"/>
</dbReference>
<evidence type="ECO:0000313" key="4">
    <source>
        <dbReference type="EMBL" id="KUG03415.1"/>
    </source>
</evidence>
<dbReference type="CDD" id="cd03443">
    <property type="entry name" value="PaaI_thioesterase"/>
    <property type="match status" value="1"/>
</dbReference>
<comment type="caution">
    <text evidence="4">The sequence shown here is derived from an EMBL/GenBank/DDBJ whole genome shotgun (WGS) entry which is preliminary data.</text>
</comment>
<dbReference type="PANTHER" id="PTHR21660:SF1">
    <property type="entry name" value="ACYL-COENZYME A THIOESTERASE 13"/>
    <property type="match status" value="1"/>
</dbReference>
<dbReference type="EMBL" id="LNQE01001882">
    <property type="protein sequence ID" value="KUG03415.1"/>
    <property type="molecule type" value="Genomic_DNA"/>
</dbReference>
<protein>
    <recommendedName>
        <fullName evidence="3">Thioesterase domain-containing protein</fullName>
    </recommendedName>
</protein>
<sequence>MNMTTETRVDGKIQILMKITDDLIQFYGNVHGGVIAGLMDSCIAVAINQELTPEEGASTVEMKLNYLRSVNQGTLRGEGKVIKKGRNIIVGQGEIKDEEDNLVAFGTGTFIITELTR</sequence>
<keyword evidence="2" id="KW-0378">Hydrolase</keyword>
<proteinExistence type="inferred from homology"/>
<organism evidence="4">
    <name type="scientific">hydrocarbon metagenome</name>
    <dbReference type="NCBI Taxonomy" id="938273"/>
    <lineage>
        <taxon>unclassified sequences</taxon>
        <taxon>metagenomes</taxon>
        <taxon>ecological metagenomes</taxon>
    </lineage>
</organism>
<evidence type="ECO:0000256" key="2">
    <source>
        <dbReference type="ARBA" id="ARBA00022801"/>
    </source>
</evidence>
<gene>
    <name evidence="4" type="ORF">ASZ90_019203</name>
</gene>
<dbReference type="SUPFAM" id="SSF54637">
    <property type="entry name" value="Thioesterase/thiol ester dehydrase-isomerase"/>
    <property type="match status" value="1"/>
</dbReference>
<dbReference type="InterPro" id="IPR029069">
    <property type="entry name" value="HotDog_dom_sf"/>
</dbReference>
<evidence type="ECO:0000256" key="1">
    <source>
        <dbReference type="ARBA" id="ARBA00008324"/>
    </source>
</evidence>
<name>A0A0W8E418_9ZZZZ</name>